<accession>A0A2P5CVH6</accession>
<sequence length="200" mass="21541">TCTCVAPATWPLHSSSTPLPSGRATSQYVAPTVKPTDHVCRPCLRLCARAPLTMSATSQVRAFLTPIPHVAWDSVVGIPYRPRLSVMAESMAPRTPHFSATSRGAALCPTLSQPPYRRAPARHQRAQATSHVSVSCSVFLGPVSEYRLPRHCVPRPCMSTTCMRLAPSACSRVCAHAPARGARVPSLHAAPRARARHPRA</sequence>
<dbReference type="Proteomes" id="UP000237000">
    <property type="component" value="Unassembled WGS sequence"/>
</dbReference>
<dbReference type="AlphaFoldDB" id="A0A2P5CVH6"/>
<evidence type="ECO:0000313" key="1">
    <source>
        <dbReference type="EMBL" id="PON64986.1"/>
    </source>
</evidence>
<reference evidence="2" key="1">
    <citation type="submission" date="2016-06" db="EMBL/GenBank/DDBJ databases">
        <title>Parallel loss of symbiosis genes in relatives of nitrogen-fixing non-legume Parasponia.</title>
        <authorList>
            <person name="Van Velzen R."/>
            <person name="Holmer R."/>
            <person name="Bu F."/>
            <person name="Rutten L."/>
            <person name="Van Zeijl A."/>
            <person name="Liu W."/>
            <person name="Santuari L."/>
            <person name="Cao Q."/>
            <person name="Sharma T."/>
            <person name="Shen D."/>
            <person name="Roswanjaya Y."/>
            <person name="Wardhani T."/>
            <person name="Kalhor M.S."/>
            <person name="Jansen J."/>
            <person name="Van den Hoogen J."/>
            <person name="Gungor B."/>
            <person name="Hartog M."/>
            <person name="Hontelez J."/>
            <person name="Verver J."/>
            <person name="Yang W.-C."/>
            <person name="Schijlen E."/>
            <person name="Repin R."/>
            <person name="Schilthuizen M."/>
            <person name="Schranz E."/>
            <person name="Heidstra R."/>
            <person name="Miyata K."/>
            <person name="Fedorova E."/>
            <person name="Kohlen W."/>
            <person name="Bisseling T."/>
            <person name="Smit S."/>
            <person name="Geurts R."/>
        </authorList>
    </citation>
    <scope>NUCLEOTIDE SEQUENCE [LARGE SCALE GENOMIC DNA]</scope>
    <source>
        <strain evidence="2">cv. RG33-2</strain>
    </source>
</reference>
<evidence type="ECO:0000313" key="2">
    <source>
        <dbReference type="Proteomes" id="UP000237000"/>
    </source>
</evidence>
<keyword evidence="2" id="KW-1185">Reference proteome</keyword>
<comment type="caution">
    <text evidence="1">The sequence shown here is derived from an EMBL/GenBank/DDBJ whole genome shotgun (WGS) entry which is preliminary data.</text>
</comment>
<protein>
    <submittedName>
        <fullName evidence="1">Uncharacterized protein</fullName>
    </submittedName>
</protein>
<feature type="non-terminal residue" evidence="1">
    <location>
        <position position="1"/>
    </location>
</feature>
<name>A0A2P5CVH6_TREOI</name>
<proteinExistence type="predicted"/>
<gene>
    <name evidence="1" type="ORF">TorRG33x02_271860</name>
</gene>
<dbReference type="InParanoid" id="A0A2P5CVH6"/>
<dbReference type="EMBL" id="JXTC01000324">
    <property type="protein sequence ID" value="PON64986.1"/>
    <property type="molecule type" value="Genomic_DNA"/>
</dbReference>
<organism evidence="1 2">
    <name type="scientific">Trema orientale</name>
    <name type="common">Charcoal tree</name>
    <name type="synonym">Celtis orientalis</name>
    <dbReference type="NCBI Taxonomy" id="63057"/>
    <lineage>
        <taxon>Eukaryota</taxon>
        <taxon>Viridiplantae</taxon>
        <taxon>Streptophyta</taxon>
        <taxon>Embryophyta</taxon>
        <taxon>Tracheophyta</taxon>
        <taxon>Spermatophyta</taxon>
        <taxon>Magnoliopsida</taxon>
        <taxon>eudicotyledons</taxon>
        <taxon>Gunneridae</taxon>
        <taxon>Pentapetalae</taxon>
        <taxon>rosids</taxon>
        <taxon>fabids</taxon>
        <taxon>Rosales</taxon>
        <taxon>Cannabaceae</taxon>
        <taxon>Trema</taxon>
    </lineage>
</organism>